<dbReference type="PANTHER" id="PTHR13710:SF108">
    <property type="entry name" value="ATP-DEPENDENT DNA HELICASE Q4"/>
    <property type="match status" value="1"/>
</dbReference>
<evidence type="ECO:0000256" key="6">
    <source>
        <dbReference type="ARBA" id="ARBA00022806"/>
    </source>
</evidence>
<feature type="domain" description="Helicase C-terminal" evidence="14">
    <location>
        <begin position="610"/>
        <end position="761"/>
    </location>
</feature>
<name>A0A485K974_9STRA</name>
<dbReference type="EMBL" id="CAADRA010000405">
    <property type="protein sequence ID" value="VFT80044.1"/>
    <property type="molecule type" value="Genomic_DNA"/>
</dbReference>
<dbReference type="GO" id="GO:0000724">
    <property type="term" value="P:double-strand break repair via homologous recombination"/>
    <property type="evidence" value="ECO:0007669"/>
    <property type="project" value="TreeGrafter"/>
</dbReference>
<feature type="domain" description="GRF-type" evidence="15">
    <location>
        <begin position="320"/>
        <end position="363"/>
    </location>
</feature>
<gene>
    <name evidence="17" type="primary">Aste57867_2857</name>
    <name evidence="16" type="ORF">As57867_002849</name>
    <name evidence="17" type="ORF">ASTE57867_2857</name>
</gene>
<feature type="domain" description="Helicase ATP-binding" evidence="13">
    <location>
        <begin position="415"/>
        <end position="582"/>
    </location>
</feature>
<dbReference type="EC" id="5.6.2.4" evidence="10"/>
<dbReference type="InterPro" id="IPR001650">
    <property type="entry name" value="Helicase_C-like"/>
</dbReference>
<keyword evidence="2" id="KW-0479">Metal-binding</keyword>
<dbReference type="Pfam" id="PF00270">
    <property type="entry name" value="DEAD"/>
    <property type="match status" value="1"/>
</dbReference>
<evidence type="ECO:0000313" key="17">
    <source>
        <dbReference type="EMBL" id="VFT80044.1"/>
    </source>
</evidence>
<dbReference type="Pfam" id="PF06839">
    <property type="entry name" value="Zn_ribbon_GRF"/>
    <property type="match status" value="1"/>
</dbReference>
<accession>A0A485K974</accession>
<dbReference type="PROSITE" id="PS51999">
    <property type="entry name" value="ZF_GRF"/>
    <property type="match status" value="1"/>
</dbReference>
<dbReference type="GO" id="GO:0043138">
    <property type="term" value="F:3'-5' DNA helicase activity"/>
    <property type="evidence" value="ECO:0007669"/>
    <property type="project" value="UniProtKB-EC"/>
</dbReference>
<evidence type="ECO:0000259" key="14">
    <source>
        <dbReference type="PROSITE" id="PS51194"/>
    </source>
</evidence>
<evidence type="ECO:0000256" key="1">
    <source>
        <dbReference type="ARBA" id="ARBA00005446"/>
    </source>
</evidence>
<evidence type="ECO:0000256" key="9">
    <source>
        <dbReference type="ARBA" id="ARBA00034617"/>
    </source>
</evidence>
<feature type="region of interest" description="Disordered" evidence="12">
    <location>
        <begin position="79"/>
        <end position="174"/>
    </location>
</feature>
<dbReference type="NCBIfam" id="TIGR00614">
    <property type="entry name" value="recQ_fam"/>
    <property type="match status" value="1"/>
</dbReference>
<organism evidence="17 18">
    <name type="scientific">Aphanomyces stellatus</name>
    <dbReference type="NCBI Taxonomy" id="120398"/>
    <lineage>
        <taxon>Eukaryota</taxon>
        <taxon>Sar</taxon>
        <taxon>Stramenopiles</taxon>
        <taxon>Oomycota</taxon>
        <taxon>Saprolegniomycetes</taxon>
        <taxon>Saprolegniales</taxon>
        <taxon>Verrucalvaceae</taxon>
        <taxon>Aphanomyces</taxon>
    </lineage>
</organism>
<dbReference type="EMBL" id="VJMH01000405">
    <property type="protein sequence ID" value="KAF0716433.1"/>
    <property type="molecule type" value="Genomic_DNA"/>
</dbReference>
<evidence type="ECO:0000256" key="4">
    <source>
        <dbReference type="ARBA" id="ARBA00022771"/>
    </source>
</evidence>
<dbReference type="PROSITE" id="PS51194">
    <property type="entry name" value="HELICASE_CTER"/>
    <property type="match status" value="1"/>
</dbReference>
<keyword evidence="6" id="KW-0347">Helicase</keyword>
<comment type="similarity">
    <text evidence="1">Belongs to the helicase family. RecQ subfamily.</text>
</comment>
<dbReference type="SMART" id="SM00490">
    <property type="entry name" value="HELICc"/>
    <property type="match status" value="1"/>
</dbReference>
<evidence type="ECO:0000256" key="12">
    <source>
        <dbReference type="SAM" id="MobiDB-lite"/>
    </source>
</evidence>
<keyword evidence="7" id="KW-0862">Zinc</keyword>
<dbReference type="GO" id="GO:0005634">
    <property type="term" value="C:nucleus"/>
    <property type="evidence" value="ECO:0007669"/>
    <property type="project" value="TreeGrafter"/>
</dbReference>
<sequence>MSWPRRGDVKKSGVPEEKSAAPVISANKDAWPRREPPKAAAKASWPRREPKKEATGGKSIGKSDEAWLLQAYEKRKELKKKRKLEKMQENQSAAEDKCPIPTPPTQVSPSMTEPLVPPPPTMEPPAHSALEMKPTSVNPGSTPSRDTSECHRPPPSRLKEPSSSAARSTGVESVVVKPPPLKKLAWSVPTSMTAAAKMDVDVSAWKDFAKKQEHREKGTHGVSDNFVKQTMRKRVRGSSGKAKKRPQYLRATVYDDEKAKKQSAADNKDVVVYDGVDIVEECLAQPEDAPPPSILPLLHPPTHPNDDDSCEESAIPVPFCAHGIPCQRLVVKKKTKNHGRAFFACTRRLDEGRCDFFLWEQNHPTAVAQAWWTSATGAVELPPIPRFESPLQTLRIVFGHPDFKAGQEWAVHRLLDDPLVPSTSLLVLPTGSGKSLCYQLPALYLPGITLVISPLISLMQDQLDKLPPVLQCRAASFSSSSFKSDQAVLVKSLLAGHIKLLFVSPERVVTAGFWRLLQRLHVSLVCIDEAHCVSEWSHNFRPAFLRLGRVTQRATKVLALTATASVAVTHDIVRTLHIPSPDGIHRCSARRSNLQLHVQRLAHEDDRYDALRKLLLSPPLHKGSVIVYVHTQYAATQVAGLLTSDASIKASAYHAGLTSDIKDKVQKGFTAGKIRVVVATIAFGMGIDKANVRGVVHYHMPSSMEHYVQHIGRAGRDGKVATCVLLLVHSDFVRFHSLAHSDGLSMPQVRALGTLLFQSVTAASSSSTQPHSITYPIAWLEDQLDMKNSVVDTILTTLELQGLIELLPSLYATCTITVQQHQMAKWKADPMFAKVTTHAQISAVQDGYLCTTTYVLNVVEFTQAAFPDRLHDDAVFMELRRLQQLGMLQYKLSEYAIHYRPLPPSSSTLDVNELAHSIYVHHCDQEARNVKRIETLYEVLSTAATATDGATMSLNNAIENYFEDESAPSNEDDEAKEATRQLHEWLQTPLAEADVLGIHAATTSLLQDERVASALVSAQSITRILHGLTSPRFAADEWRESRFWSKYSMLPFPKVKAVVHDVVTEHKRAMHCEMEDDDELATTL</sequence>
<dbReference type="InterPro" id="IPR027417">
    <property type="entry name" value="P-loop_NTPase"/>
</dbReference>
<dbReference type="InterPro" id="IPR011545">
    <property type="entry name" value="DEAD/DEAH_box_helicase_dom"/>
</dbReference>
<keyword evidence="3" id="KW-0547">Nucleotide-binding</keyword>
<dbReference type="GO" id="GO:0005524">
    <property type="term" value="F:ATP binding"/>
    <property type="evidence" value="ECO:0007669"/>
    <property type="project" value="UniProtKB-KW"/>
</dbReference>
<feature type="compositionally biased region" description="Polar residues" evidence="12">
    <location>
        <begin position="135"/>
        <end position="145"/>
    </location>
</feature>
<evidence type="ECO:0000259" key="15">
    <source>
        <dbReference type="PROSITE" id="PS51999"/>
    </source>
</evidence>
<dbReference type="OrthoDB" id="75161at2759"/>
<feature type="compositionally biased region" description="Polar residues" evidence="12">
    <location>
        <begin position="161"/>
        <end position="171"/>
    </location>
</feature>
<dbReference type="GO" id="GO:0005737">
    <property type="term" value="C:cytoplasm"/>
    <property type="evidence" value="ECO:0007669"/>
    <property type="project" value="TreeGrafter"/>
</dbReference>
<dbReference type="InterPro" id="IPR010666">
    <property type="entry name" value="Znf_GRF"/>
</dbReference>
<dbReference type="SMART" id="SM00487">
    <property type="entry name" value="DEXDc"/>
    <property type="match status" value="1"/>
</dbReference>
<feature type="compositionally biased region" description="Basic and acidic residues" evidence="12">
    <location>
        <begin position="1"/>
        <end position="19"/>
    </location>
</feature>
<proteinExistence type="inferred from homology"/>
<dbReference type="AlphaFoldDB" id="A0A485K974"/>
<dbReference type="GO" id="GO:0005694">
    <property type="term" value="C:chromosome"/>
    <property type="evidence" value="ECO:0007669"/>
    <property type="project" value="TreeGrafter"/>
</dbReference>
<keyword evidence="4 11" id="KW-0863">Zinc-finger</keyword>
<dbReference type="GO" id="GO:0008270">
    <property type="term" value="F:zinc ion binding"/>
    <property type="evidence" value="ECO:0007669"/>
    <property type="project" value="UniProtKB-KW"/>
</dbReference>
<dbReference type="GO" id="GO:0009378">
    <property type="term" value="F:four-way junction helicase activity"/>
    <property type="evidence" value="ECO:0007669"/>
    <property type="project" value="TreeGrafter"/>
</dbReference>
<feature type="compositionally biased region" description="Basic and acidic residues" evidence="12">
    <location>
        <begin position="46"/>
        <end position="65"/>
    </location>
</feature>
<dbReference type="GO" id="GO:0003676">
    <property type="term" value="F:nucleic acid binding"/>
    <property type="evidence" value="ECO:0007669"/>
    <property type="project" value="InterPro"/>
</dbReference>
<evidence type="ECO:0000256" key="10">
    <source>
        <dbReference type="ARBA" id="ARBA00034808"/>
    </source>
</evidence>
<evidence type="ECO:0000256" key="5">
    <source>
        <dbReference type="ARBA" id="ARBA00022801"/>
    </source>
</evidence>
<keyword evidence="5" id="KW-0378">Hydrolase</keyword>
<dbReference type="InterPro" id="IPR004589">
    <property type="entry name" value="DNA_helicase_ATP-dep_RecQ"/>
</dbReference>
<evidence type="ECO:0000256" key="7">
    <source>
        <dbReference type="ARBA" id="ARBA00022833"/>
    </source>
</evidence>
<evidence type="ECO:0000259" key="13">
    <source>
        <dbReference type="PROSITE" id="PS51192"/>
    </source>
</evidence>
<keyword evidence="18" id="KW-1185">Reference proteome</keyword>
<evidence type="ECO:0000256" key="8">
    <source>
        <dbReference type="ARBA" id="ARBA00022840"/>
    </source>
</evidence>
<dbReference type="PROSITE" id="PS51192">
    <property type="entry name" value="HELICASE_ATP_BIND_1"/>
    <property type="match status" value="1"/>
</dbReference>
<reference evidence="16" key="2">
    <citation type="submission" date="2019-06" db="EMBL/GenBank/DDBJ databases">
        <title>Genomics analysis of Aphanomyces spp. identifies a new class of oomycete effector associated with host adaptation.</title>
        <authorList>
            <person name="Gaulin E."/>
        </authorList>
    </citation>
    <scope>NUCLEOTIDE SEQUENCE</scope>
    <source>
        <strain evidence="16">CBS 578.67</strain>
    </source>
</reference>
<dbReference type="SUPFAM" id="SSF52540">
    <property type="entry name" value="P-loop containing nucleoside triphosphate hydrolases"/>
    <property type="match status" value="1"/>
</dbReference>
<feature type="region of interest" description="Disordered" evidence="12">
    <location>
        <begin position="1"/>
        <end position="65"/>
    </location>
</feature>
<evidence type="ECO:0000256" key="11">
    <source>
        <dbReference type="PROSITE-ProRule" id="PRU01343"/>
    </source>
</evidence>
<feature type="compositionally biased region" description="Basic and acidic residues" evidence="12">
    <location>
        <begin position="146"/>
        <end position="160"/>
    </location>
</feature>
<dbReference type="PANTHER" id="PTHR13710">
    <property type="entry name" value="DNA HELICASE RECQ FAMILY MEMBER"/>
    <property type="match status" value="1"/>
</dbReference>
<dbReference type="InterPro" id="IPR014001">
    <property type="entry name" value="Helicase_ATP-bd"/>
</dbReference>
<evidence type="ECO:0000256" key="3">
    <source>
        <dbReference type="ARBA" id="ARBA00022741"/>
    </source>
</evidence>
<evidence type="ECO:0000313" key="16">
    <source>
        <dbReference type="EMBL" id="KAF0716433.1"/>
    </source>
</evidence>
<dbReference type="Proteomes" id="UP000332933">
    <property type="component" value="Unassembled WGS sequence"/>
</dbReference>
<keyword evidence="8" id="KW-0067">ATP-binding</keyword>
<dbReference type="Gene3D" id="3.40.50.300">
    <property type="entry name" value="P-loop containing nucleotide triphosphate hydrolases"/>
    <property type="match status" value="2"/>
</dbReference>
<comment type="catalytic activity">
    <reaction evidence="9">
        <text>Couples ATP hydrolysis with the unwinding of duplex DNA by translocating in the 3'-5' direction.</text>
        <dbReference type="EC" id="5.6.2.4"/>
    </reaction>
</comment>
<reference evidence="17 18" key="1">
    <citation type="submission" date="2019-03" db="EMBL/GenBank/DDBJ databases">
        <authorList>
            <person name="Gaulin E."/>
            <person name="Dumas B."/>
        </authorList>
    </citation>
    <scope>NUCLEOTIDE SEQUENCE [LARGE SCALE GENOMIC DNA]</scope>
    <source>
        <strain evidence="17">CBS 568.67</strain>
    </source>
</reference>
<dbReference type="GO" id="GO:0016787">
    <property type="term" value="F:hydrolase activity"/>
    <property type="evidence" value="ECO:0007669"/>
    <property type="project" value="UniProtKB-KW"/>
</dbReference>
<dbReference type="Pfam" id="PF00271">
    <property type="entry name" value="Helicase_C"/>
    <property type="match status" value="1"/>
</dbReference>
<evidence type="ECO:0000313" key="18">
    <source>
        <dbReference type="Proteomes" id="UP000332933"/>
    </source>
</evidence>
<protein>
    <recommendedName>
        <fullName evidence="10">DNA 3'-5' helicase</fullName>
        <ecNumber evidence="10">5.6.2.4</ecNumber>
    </recommendedName>
</protein>
<evidence type="ECO:0000256" key="2">
    <source>
        <dbReference type="ARBA" id="ARBA00022723"/>
    </source>
</evidence>